<feature type="region of interest" description="Disordered" evidence="6">
    <location>
        <begin position="320"/>
        <end position="343"/>
    </location>
</feature>
<dbReference type="CDD" id="cd16273">
    <property type="entry name" value="SNM1A-1C-like_MBL-fold"/>
    <property type="match status" value="1"/>
</dbReference>
<evidence type="ECO:0000256" key="5">
    <source>
        <dbReference type="ARBA" id="ARBA00023242"/>
    </source>
</evidence>
<feature type="compositionally biased region" description="Low complexity" evidence="6">
    <location>
        <begin position="320"/>
        <end position="329"/>
    </location>
</feature>
<evidence type="ECO:0000313" key="9">
    <source>
        <dbReference type="Proteomes" id="UP000775547"/>
    </source>
</evidence>
<proteinExistence type="inferred from homology"/>
<feature type="compositionally biased region" description="Polar residues" evidence="6">
    <location>
        <begin position="131"/>
        <end position="142"/>
    </location>
</feature>
<dbReference type="InterPro" id="IPR036866">
    <property type="entry name" value="RibonucZ/Hydroxyglut_hydro"/>
</dbReference>
<evidence type="ECO:0000259" key="7">
    <source>
        <dbReference type="Pfam" id="PF07522"/>
    </source>
</evidence>
<dbReference type="InterPro" id="IPR011084">
    <property type="entry name" value="DRMBL"/>
</dbReference>
<feature type="domain" description="DNA repair metallo-beta-lactamase" evidence="7">
    <location>
        <begin position="669"/>
        <end position="792"/>
    </location>
</feature>
<reference evidence="8" key="1">
    <citation type="submission" date="2020-07" db="EMBL/GenBank/DDBJ databases">
        <authorList>
            <person name="Nieuwenhuis M."/>
            <person name="Van De Peppel L.J.J."/>
        </authorList>
    </citation>
    <scope>NUCLEOTIDE SEQUENCE</scope>
    <source>
        <strain evidence="8">AP01</strain>
        <tissue evidence="8">Mycelium</tissue>
    </source>
</reference>
<evidence type="ECO:0000256" key="4">
    <source>
        <dbReference type="ARBA" id="ARBA00023204"/>
    </source>
</evidence>
<evidence type="ECO:0000313" key="8">
    <source>
        <dbReference type="EMBL" id="KAG5647507.1"/>
    </source>
</evidence>
<dbReference type="GO" id="GO:0003684">
    <property type="term" value="F:damaged DNA binding"/>
    <property type="evidence" value="ECO:0007669"/>
    <property type="project" value="TreeGrafter"/>
</dbReference>
<comment type="subcellular location">
    <subcellularLocation>
        <location evidence="1">Nucleus</location>
    </subcellularLocation>
</comment>
<comment type="caution">
    <text evidence="8">The sequence shown here is derived from an EMBL/GenBank/DDBJ whole genome shotgun (WGS) entry which is preliminary data.</text>
</comment>
<organism evidence="8 9">
    <name type="scientific">Asterophora parasitica</name>
    <dbReference type="NCBI Taxonomy" id="117018"/>
    <lineage>
        <taxon>Eukaryota</taxon>
        <taxon>Fungi</taxon>
        <taxon>Dikarya</taxon>
        <taxon>Basidiomycota</taxon>
        <taxon>Agaricomycotina</taxon>
        <taxon>Agaricomycetes</taxon>
        <taxon>Agaricomycetidae</taxon>
        <taxon>Agaricales</taxon>
        <taxon>Tricholomatineae</taxon>
        <taxon>Lyophyllaceae</taxon>
        <taxon>Asterophora</taxon>
    </lineage>
</organism>
<dbReference type="GO" id="GO:0006303">
    <property type="term" value="P:double-strand break repair via nonhomologous end joining"/>
    <property type="evidence" value="ECO:0007669"/>
    <property type="project" value="TreeGrafter"/>
</dbReference>
<gene>
    <name evidence="8" type="ORF">DXG03_009444</name>
</gene>
<dbReference type="PANTHER" id="PTHR23240:SF6">
    <property type="entry name" value="DNA CROSS-LINK REPAIR 1A PROTEIN"/>
    <property type="match status" value="1"/>
</dbReference>
<comment type="similarity">
    <text evidence="2">Belongs to the DNA repair metallo-beta-lactamase (DRMBL) family.</text>
</comment>
<dbReference type="AlphaFoldDB" id="A0A9P7GBF9"/>
<dbReference type="GO" id="GO:0035312">
    <property type="term" value="F:5'-3' DNA exonuclease activity"/>
    <property type="evidence" value="ECO:0007669"/>
    <property type="project" value="TreeGrafter"/>
</dbReference>
<evidence type="ECO:0000256" key="6">
    <source>
        <dbReference type="SAM" id="MobiDB-lite"/>
    </source>
</evidence>
<evidence type="ECO:0000256" key="2">
    <source>
        <dbReference type="ARBA" id="ARBA00010304"/>
    </source>
</evidence>
<feature type="region of interest" description="Disordered" evidence="6">
    <location>
        <begin position="1"/>
        <end position="251"/>
    </location>
</feature>
<dbReference type="Gene3D" id="3.40.50.12650">
    <property type="match status" value="1"/>
</dbReference>
<dbReference type="GO" id="GO:0036297">
    <property type="term" value="P:interstrand cross-link repair"/>
    <property type="evidence" value="ECO:0007669"/>
    <property type="project" value="TreeGrafter"/>
</dbReference>
<keyword evidence="3" id="KW-0227">DNA damage</keyword>
<keyword evidence="4" id="KW-0234">DNA repair</keyword>
<dbReference type="Gene3D" id="3.60.15.10">
    <property type="entry name" value="Ribonuclease Z/Hydroxyacylglutathione hydrolase-like"/>
    <property type="match status" value="1"/>
</dbReference>
<keyword evidence="5" id="KW-0539">Nucleus</keyword>
<dbReference type="OrthoDB" id="262529at2759"/>
<dbReference type="SUPFAM" id="SSF56281">
    <property type="entry name" value="Metallo-hydrolase/oxidoreductase"/>
    <property type="match status" value="1"/>
</dbReference>
<evidence type="ECO:0000256" key="3">
    <source>
        <dbReference type="ARBA" id="ARBA00022763"/>
    </source>
</evidence>
<evidence type="ECO:0000256" key="1">
    <source>
        <dbReference type="ARBA" id="ARBA00004123"/>
    </source>
</evidence>
<keyword evidence="9" id="KW-1185">Reference proteome</keyword>
<sequence length="828" mass="90590">MSSSKRKSQSTVTLHDFFSAGAGPLPKLKEKQKATPTPARRKQLNASISTKPAQEIIVIDSDTDSGPEVVQVVQTKRKRQRSLSSDGEVEFVDCDSKRPVVTSQSSKNSKAPARNGQPSKPNFLPRPPKSGPSSAAQNPQHSEGNDEHVYTFGAPYLLVNNRTPSSSTADPTPPTPLSFGAPTLLLGRNSTSLPSNQLHASSSHPLRPAESVQNRTPPSDEDSSMDLDLPDDLTDDWGMGDDETAFARPPDVLDEEVEEMPVDVPREDEGLTPAEPEDTRCPSCDLLLNGLSHLLMKVVQELTQHVNDCLDSAASSKNVASSSNAAPAPRKQPLSTLVPPKVHGPMQLISCDGKTRGPRNGTGNGNAFSVLMASHKENEAWKEATVAEDRDFRPAKSNGGRRKAPFYKILQGMPIAVDAFRYGTIPNVKAYFLTHAHSDHYTNLASNWKSGPIYCSEGTANLIIHMLSVDKKWVHPLPMDVPTVIPNTGGVSVTLIEANHCPGSCLFYFEGLQTIDAGDSAYKSPFVGSKKTFRYLHCGDFRASPRHILHPSIKGKRVDHVYLDTTYLDPKYTFPPQPLVISACAELARKLVSGESLTENTATMDAWRTSSNENAAGKQKKADKMLIVVGTYSIGKERIVKAVANALQSKVYCEPRKAAILRCQADAQLDALLTSNPLEASVHLVPLGLISSDKLKEYMERFKGEFTKAAGLRPTGWTYTPPTGTDQMPSIASIISRPHRGFTSANLRPARNSTPALQLFPVPYSEHSSFFELTCFAMSFDWGKMIATVNVGSETSRGKMAKWVARWETERKKRGKDALVPHRDIEYW</sequence>
<reference evidence="8" key="2">
    <citation type="submission" date="2021-10" db="EMBL/GenBank/DDBJ databases">
        <title>Phylogenomics reveals ancestral predisposition of the termite-cultivated fungus Termitomyces towards a domesticated lifestyle.</title>
        <authorList>
            <person name="Auxier B."/>
            <person name="Grum-Grzhimaylo A."/>
            <person name="Cardenas M.E."/>
            <person name="Lodge J.D."/>
            <person name="Laessoe T."/>
            <person name="Pedersen O."/>
            <person name="Smith M.E."/>
            <person name="Kuyper T.W."/>
            <person name="Franco-Molano E.A."/>
            <person name="Baroni T.J."/>
            <person name="Aanen D.K."/>
        </authorList>
    </citation>
    <scope>NUCLEOTIDE SEQUENCE</scope>
    <source>
        <strain evidence="8">AP01</strain>
        <tissue evidence="8">Mycelium</tissue>
    </source>
</reference>
<dbReference type="EMBL" id="JABCKV010000009">
    <property type="protein sequence ID" value="KAG5647507.1"/>
    <property type="molecule type" value="Genomic_DNA"/>
</dbReference>
<dbReference type="Proteomes" id="UP000775547">
    <property type="component" value="Unassembled WGS sequence"/>
</dbReference>
<name>A0A9P7GBF9_9AGAR</name>
<dbReference type="Pfam" id="PF07522">
    <property type="entry name" value="DRMBL"/>
    <property type="match status" value="1"/>
</dbReference>
<feature type="compositionally biased region" description="Polar residues" evidence="6">
    <location>
        <begin position="188"/>
        <end position="204"/>
    </location>
</feature>
<feature type="compositionally biased region" description="Acidic residues" evidence="6">
    <location>
        <begin position="219"/>
        <end position="244"/>
    </location>
</feature>
<dbReference type="PANTHER" id="PTHR23240">
    <property type="entry name" value="DNA CROSS-LINK REPAIR PROTEIN PSO2/SNM1-RELATED"/>
    <property type="match status" value="1"/>
</dbReference>
<dbReference type="GO" id="GO:0005634">
    <property type="term" value="C:nucleus"/>
    <property type="evidence" value="ECO:0007669"/>
    <property type="project" value="UniProtKB-SubCell"/>
</dbReference>
<accession>A0A9P7GBF9</accession>
<protein>
    <recommendedName>
        <fullName evidence="7">DNA repair metallo-beta-lactamase domain-containing protein</fullName>
    </recommendedName>
</protein>